<accession>A0ABQ3HVZ3</accession>
<comment type="caution">
    <text evidence="8">The sequence shown here is derived from an EMBL/GenBank/DDBJ whole genome shotgun (WGS) entry which is preliminary data.</text>
</comment>
<dbReference type="Gene3D" id="1.25.40.900">
    <property type="match status" value="1"/>
</dbReference>
<dbReference type="Pfam" id="PF07980">
    <property type="entry name" value="SusD_RagB"/>
    <property type="match status" value="1"/>
</dbReference>
<evidence type="ECO:0000259" key="7">
    <source>
        <dbReference type="Pfam" id="PF14322"/>
    </source>
</evidence>
<dbReference type="Gene3D" id="2.20.20.130">
    <property type="match status" value="1"/>
</dbReference>
<reference evidence="9" key="1">
    <citation type="journal article" date="2019" name="Int. J. Syst. Evol. Microbiol.">
        <title>The Global Catalogue of Microorganisms (GCM) 10K type strain sequencing project: providing services to taxonomists for standard genome sequencing and annotation.</title>
        <authorList>
            <consortium name="The Broad Institute Genomics Platform"/>
            <consortium name="The Broad Institute Genome Sequencing Center for Infectious Disease"/>
            <person name="Wu L."/>
            <person name="Ma J."/>
        </authorList>
    </citation>
    <scope>NUCLEOTIDE SEQUENCE [LARGE SCALE GENOMIC DNA]</scope>
    <source>
        <strain evidence="9">CGMCC 1.12966</strain>
    </source>
</reference>
<evidence type="ECO:0000256" key="3">
    <source>
        <dbReference type="ARBA" id="ARBA00022729"/>
    </source>
</evidence>
<evidence type="ECO:0000259" key="6">
    <source>
        <dbReference type="Pfam" id="PF07980"/>
    </source>
</evidence>
<dbReference type="InterPro" id="IPR012944">
    <property type="entry name" value="SusD_RagB_dom"/>
</dbReference>
<sequence>MNTKRYKFRVLGYLYGLLLFMPTFYSCEKWLDVRPVTEVPEDLLFQNERGFFENLAGMYHEMTEQSLYGTELSMGLLDYLAQHYVGWGSNQRYLDVVGFSRQLDYESTGARDRFINPIWNDMYRIIGNSNNLLNKLEGREQLFAENNYNLVRGQALALRAFLHFDLLRLYAPAKALAGDQRYIPYVKTYGPETTERSTFAETIGQCLSDLNEAQALLGEDRRIFTTNNPSAFLAHTQNKMNYYAVLGLKARIFLYNEQLDSANHYAQRVINNSSANLRLARSADVAAGDKIFYTEQLFALSVVRMPQIFESLFLPPNGNSQSLLLVSNTIGQNVYETITADFRNSTNYFTRQNVGSTMQIVKYQWRDNINPNLSYIRNVLPLIRLSEMYYIAAETSPNTQLGERYLNQIRAARGIVGPGRELSGLTPEQLNEEIRKEYRKEFFGEGQLFFYYKRLRLPGIPMTDNSMMLTPSSFYTFPVPIEELPLR</sequence>
<name>A0ABQ3HVZ3_9SPHI</name>
<dbReference type="Gene3D" id="1.25.40.390">
    <property type="match status" value="1"/>
</dbReference>
<dbReference type="InterPro" id="IPR033985">
    <property type="entry name" value="SusD-like_N"/>
</dbReference>
<feature type="domain" description="RagB/SusD" evidence="6">
    <location>
        <begin position="342"/>
        <end position="454"/>
    </location>
</feature>
<keyword evidence="5" id="KW-0998">Cell outer membrane</keyword>
<dbReference type="PROSITE" id="PS51257">
    <property type="entry name" value="PROKAR_LIPOPROTEIN"/>
    <property type="match status" value="1"/>
</dbReference>
<keyword evidence="9" id="KW-1185">Reference proteome</keyword>
<dbReference type="EMBL" id="BNAF01000003">
    <property type="protein sequence ID" value="GHE29887.1"/>
    <property type="molecule type" value="Genomic_DNA"/>
</dbReference>
<organism evidence="8 9">
    <name type="scientific">Sphingobacterium griseoflavum</name>
    <dbReference type="NCBI Taxonomy" id="1474952"/>
    <lineage>
        <taxon>Bacteria</taxon>
        <taxon>Pseudomonadati</taxon>
        <taxon>Bacteroidota</taxon>
        <taxon>Sphingobacteriia</taxon>
        <taxon>Sphingobacteriales</taxon>
        <taxon>Sphingobacteriaceae</taxon>
        <taxon>Sphingobacterium</taxon>
    </lineage>
</organism>
<evidence type="ECO:0000256" key="2">
    <source>
        <dbReference type="ARBA" id="ARBA00006275"/>
    </source>
</evidence>
<comment type="subcellular location">
    <subcellularLocation>
        <location evidence="1">Cell outer membrane</location>
    </subcellularLocation>
</comment>
<dbReference type="RefSeq" id="WP_189625635.1">
    <property type="nucleotide sequence ID" value="NZ_BNAF01000003.1"/>
</dbReference>
<keyword evidence="3" id="KW-0732">Signal</keyword>
<dbReference type="InterPro" id="IPR011990">
    <property type="entry name" value="TPR-like_helical_dom_sf"/>
</dbReference>
<gene>
    <name evidence="8" type="ORF">GCM10017764_11180</name>
</gene>
<evidence type="ECO:0000313" key="8">
    <source>
        <dbReference type="EMBL" id="GHE29887.1"/>
    </source>
</evidence>
<comment type="similarity">
    <text evidence="2">Belongs to the SusD family.</text>
</comment>
<dbReference type="SUPFAM" id="SSF48452">
    <property type="entry name" value="TPR-like"/>
    <property type="match status" value="1"/>
</dbReference>
<feature type="domain" description="SusD-like N-terminal" evidence="7">
    <location>
        <begin position="29"/>
        <end position="231"/>
    </location>
</feature>
<protein>
    <recommendedName>
        <fullName evidence="10">RagB/SusD family nutrient uptake outer membrane protein</fullName>
    </recommendedName>
</protein>
<dbReference type="Proteomes" id="UP000620550">
    <property type="component" value="Unassembled WGS sequence"/>
</dbReference>
<evidence type="ECO:0008006" key="10">
    <source>
        <dbReference type="Google" id="ProtNLM"/>
    </source>
</evidence>
<evidence type="ECO:0000256" key="1">
    <source>
        <dbReference type="ARBA" id="ARBA00004442"/>
    </source>
</evidence>
<evidence type="ECO:0000256" key="4">
    <source>
        <dbReference type="ARBA" id="ARBA00023136"/>
    </source>
</evidence>
<proteinExistence type="inferred from homology"/>
<evidence type="ECO:0000256" key="5">
    <source>
        <dbReference type="ARBA" id="ARBA00023237"/>
    </source>
</evidence>
<keyword evidence="4" id="KW-0472">Membrane</keyword>
<evidence type="ECO:0000313" key="9">
    <source>
        <dbReference type="Proteomes" id="UP000620550"/>
    </source>
</evidence>
<dbReference type="Pfam" id="PF14322">
    <property type="entry name" value="SusD-like_3"/>
    <property type="match status" value="1"/>
</dbReference>